<proteinExistence type="predicted"/>
<evidence type="ECO:0000313" key="1">
    <source>
        <dbReference type="EMBL" id="DAA04053.1"/>
    </source>
</evidence>
<reference evidence="1" key="1">
    <citation type="journal article" date="2003" name="Genome Biol.">
        <title>An integrated gene annotation and transcriptional profiling approach towards the full gene content of the Drosophila genome.</title>
        <authorList>
            <person name="Hild M."/>
            <person name="Beckmann B."/>
            <person name="Haas S.A."/>
            <person name="Koch B."/>
            <person name="Solovyev V."/>
            <person name="Busold C."/>
            <person name="Fellenberg K."/>
            <person name="Boutros M."/>
            <person name="Vingron M."/>
            <person name="Sauer F."/>
            <person name="Hoheisel J.D."/>
            <person name="Paro R."/>
        </authorList>
    </citation>
    <scope>NUCLEOTIDE SEQUENCE</scope>
</reference>
<organism evidence="1">
    <name type="scientific">Drosophila melanogaster</name>
    <name type="common">Fruit fly</name>
    <dbReference type="NCBI Taxonomy" id="7227"/>
    <lineage>
        <taxon>Eukaryota</taxon>
        <taxon>Metazoa</taxon>
        <taxon>Ecdysozoa</taxon>
        <taxon>Arthropoda</taxon>
        <taxon>Hexapoda</taxon>
        <taxon>Insecta</taxon>
        <taxon>Pterygota</taxon>
        <taxon>Neoptera</taxon>
        <taxon>Endopterygota</taxon>
        <taxon>Diptera</taxon>
        <taxon>Brachycera</taxon>
        <taxon>Muscomorpha</taxon>
        <taxon>Ephydroidea</taxon>
        <taxon>Drosophilidae</taxon>
        <taxon>Drosophila</taxon>
        <taxon>Sophophora</taxon>
    </lineage>
</organism>
<accession>Q6IK19</accession>
<gene>
    <name evidence="1" type="ORF">HDC13584</name>
</gene>
<dbReference type="EMBL" id="BK002547">
    <property type="protein sequence ID" value="DAA04053.1"/>
    <property type="molecule type" value="Genomic_DNA"/>
</dbReference>
<protein>
    <submittedName>
        <fullName evidence="1">HDC13584</fullName>
    </submittedName>
</protein>
<sequence length="64" mass="7151">MQYLMIQIRQKIAPDTDTQIQIGANHKRLLLELALCISLDLWMKHSHMVTGLPASLPGLAIIGE</sequence>
<name>Q6IK19_DROME</name>
<dbReference type="AlphaFoldDB" id="Q6IK19"/>